<dbReference type="Pfam" id="PF00211">
    <property type="entry name" value="Guanylate_cyc"/>
    <property type="match status" value="1"/>
</dbReference>
<dbReference type="Gene3D" id="3.30.70.1230">
    <property type="entry name" value="Nucleotide cyclase"/>
    <property type="match status" value="1"/>
</dbReference>
<keyword evidence="4" id="KW-1185">Reference proteome</keyword>
<dbReference type="Pfam" id="PF13432">
    <property type="entry name" value="TPR_16"/>
    <property type="match status" value="2"/>
</dbReference>
<dbReference type="InterPro" id="IPR029787">
    <property type="entry name" value="Nucleotide_cyclase"/>
</dbReference>
<evidence type="ECO:0000256" key="1">
    <source>
        <dbReference type="PROSITE-ProRule" id="PRU00339"/>
    </source>
</evidence>
<organism evidence="3 4">
    <name type="scientific">Microvirga arsenatis</name>
    <dbReference type="NCBI Taxonomy" id="2692265"/>
    <lineage>
        <taxon>Bacteria</taxon>
        <taxon>Pseudomonadati</taxon>
        <taxon>Pseudomonadota</taxon>
        <taxon>Alphaproteobacteria</taxon>
        <taxon>Hyphomicrobiales</taxon>
        <taxon>Methylobacteriaceae</taxon>
        <taxon>Microvirga</taxon>
    </lineage>
</organism>
<name>A0ABW9YZZ8_9HYPH</name>
<evidence type="ECO:0000313" key="4">
    <source>
        <dbReference type="Proteomes" id="UP000818323"/>
    </source>
</evidence>
<dbReference type="CDD" id="cd07302">
    <property type="entry name" value="CHD"/>
    <property type="match status" value="1"/>
</dbReference>
<dbReference type="SUPFAM" id="SSF55073">
    <property type="entry name" value="Nucleotide cyclase"/>
    <property type="match status" value="1"/>
</dbReference>
<protein>
    <recommendedName>
        <fullName evidence="2">Guanylate cyclase domain-containing protein</fullName>
    </recommendedName>
</protein>
<accession>A0ABW9YZZ8</accession>
<reference evidence="3 4" key="1">
    <citation type="submission" date="2020-01" db="EMBL/GenBank/DDBJ databases">
        <title>Microvirga sp. nov., an arsenate reduction bacterium isolated from Tibet hotspring sediments.</title>
        <authorList>
            <person name="Yuan C.-G."/>
        </authorList>
    </citation>
    <scope>NUCLEOTIDE SEQUENCE [LARGE SCALE GENOMIC DNA]</scope>
    <source>
        <strain evidence="3 4">SYSU G3D203</strain>
    </source>
</reference>
<feature type="repeat" description="TPR" evidence="1">
    <location>
        <begin position="447"/>
        <end position="480"/>
    </location>
</feature>
<gene>
    <name evidence="3" type="ORF">GR303_13710</name>
</gene>
<proteinExistence type="predicted"/>
<dbReference type="PANTHER" id="PTHR43081:SF19">
    <property type="entry name" value="PH-SENSITIVE ADENYLATE CYCLASE RV1264"/>
    <property type="match status" value="1"/>
</dbReference>
<dbReference type="Gene3D" id="3.40.50.10610">
    <property type="entry name" value="ABC-type transport auxiliary lipoprotein component"/>
    <property type="match status" value="1"/>
</dbReference>
<dbReference type="Proteomes" id="UP000818323">
    <property type="component" value="Unassembled WGS sequence"/>
</dbReference>
<keyword evidence="1" id="KW-0802">TPR repeat</keyword>
<dbReference type="InterPro" id="IPR001054">
    <property type="entry name" value="A/G_cyclase"/>
</dbReference>
<dbReference type="EMBL" id="JAAAXJ010000006">
    <property type="protein sequence ID" value="NBJ25412.1"/>
    <property type="molecule type" value="Genomic_DNA"/>
</dbReference>
<comment type="caution">
    <text evidence="3">The sequence shown here is derived from an EMBL/GenBank/DDBJ whole genome shotgun (WGS) entry which is preliminary data.</text>
</comment>
<feature type="domain" description="Guanylate cyclase" evidence="2">
    <location>
        <begin position="7"/>
        <end position="122"/>
    </location>
</feature>
<evidence type="ECO:0000259" key="2">
    <source>
        <dbReference type="PROSITE" id="PS50125"/>
    </source>
</evidence>
<dbReference type="InterPro" id="IPR011990">
    <property type="entry name" value="TPR-like_helical_dom_sf"/>
</dbReference>
<dbReference type="PROSITE" id="PS50005">
    <property type="entry name" value="TPR"/>
    <property type="match status" value="1"/>
</dbReference>
<dbReference type="Gene3D" id="1.25.40.10">
    <property type="entry name" value="Tetratricopeptide repeat domain"/>
    <property type="match status" value="1"/>
</dbReference>
<dbReference type="SMART" id="SM00028">
    <property type="entry name" value="TPR"/>
    <property type="match status" value="3"/>
</dbReference>
<dbReference type="PANTHER" id="PTHR43081">
    <property type="entry name" value="ADENYLATE CYCLASE, TERMINAL-DIFFERENTIATION SPECIFIC-RELATED"/>
    <property type="match status" value="1"/>
</dbReference>
<dbReference type="SUPFAM" id="SSF48452">
    <property type="entry name" value="TPR-like"/>
    <property type="match status" value="1"/>
</dbReference>
<dbReference type="InterPro" id="IPR050697">
    <property type="entry name" value="Adenylyl/Guanylyl_Cyclase_3/4"/>
</dbReference>
<dbReference type="InterPro" id="IPR019734">
    <property type="entry name" value="TPR_rpt"/>
</dbReference>
<evidence type="ECO:0000313" key="3">
    <source>
        <dbReference type="EMBL" id="NBJ25412.1"/>
    </source>
</evidence>
<sequence length="583" mass="64432">MAWANRAVLLIDVVESVRLIEHDESGVISRWLDFIELVRAQILPHHGGRLVKSLGDGMLLDFDDVRSAVAAALEIQQASTSRNVELPQEQRILLRMGMELSDVIIAPDDVLGRGVNLAARLMALAGPGEIVVSQRVRDRLTPDLDADIEDMGDCFLRHLPHPVRAYRIALPGYRQGYAPVSSLEDLAPSIAVVPFVPIGGTDPGGTIGEVLAEEVIRTLSHSSDINLISRLSTSAVRGRDFTLQQIGTHLNADYVLSGVYRSDDPQIRLDVELAETKSGRILWSEYLKADLRTLLAEDQELIGHLASGICSAVLTRELQTARSQPLPTLKAYTLLISAIALIHHLSQPDFEEARKLLEALVERRSRQPIPWAWLANWHVLRVQQGWSADPQKDASLALECTKRALDADPECSLALAINGFVHTNLLKRLDIAQQSYESALASNPSNSLAWLLKGTMHAFMSEGQQAVEHTERALRLSPLDPHRYFYDSLAATACVAARQYERAVELAHRSLRANRKHTSTLRVLTIAQWQLGLHDEARQTAKELLKLEPGLTVNGWLSRSPAAPYPIGHESAEALRQAGVPIR</sequence>
<dbReference type="PROSITE" id="PS50125">
    <property type="entry name" value="GUANYLATE_CYCLASE_2"/>
    <property type="match status" value="1"/>
</dbReference>